<protein>
    <submittedName>
        <fullName evidence="1">Uncharacterized protein</fullName>
    </submittedName>
</protein>
<dbReference type="STRING" id="319224.Sputcn32_3932"/>
<proteinExistence type="predicted"/>
<dbReference type="HOGENOM" id="CLU_2304096_0_0_6"/>
<accession>A4YCF5</accession>
<evidence type="ECO:0000313" key="1">
    <source>
        <dbReference type="EMBL" id="ABP77638.1"/>
    </source>
</evidence>
<dbReference type="KEGG" id="spc:Sputcn32_3932"/>
<organism evidence="1">
    <name type="scientific">Shewanella putrefaciens (strain CN-32 / ATCC BAA-453)</name>
    <dbReference type="NCBI Taxonomy" id="319224"/>
    <lineage>
        <taxon>Bacteria</taxon>
        <taxon>Pseudomonadati</taxon>
        <taxon>Pseudomonadota</taxon>
        <taxon>Gammaproteobacteria</taxon>
        <taxon>Alteromonadales</taxon>
        <taxon>Shewanellaceae</taxon>
        <taxon>Shewanella</taxon>
    </lineage>
</organism>
<reference evidence="1" key="1">
    <citation type="submission" date="2007-04" db="EMBL/GenBank/DDBJ databases">
        <title>Complete sequence of Shewanella putrefaciens CN-32.</title>
        <authorList>
            <consortium name="US DOE Joint Genome Institute"/>
            <person name="Copeland A."/>
            <person name="Lucas S."/>
            <person name="Lapidus A."/>
            <person name="Barry K."/>
            <person name="Detter J.C."/>
            <person name="Glavina del Rio T."/>
            <person name="Hammon N."/>
            <person name="Israni S."/>
            <person name="Dalin E."/>
            <person name="Tice H."/>
            <person name="Pitluck S."/>
            <person name="Chain P."/>
            <person name="Malfatti S."/>
            <person name="Shin M."/>
            <person name="Vergez L."/>
            <person name="Schmutz J."/>
            <person name="Larimer F."/>
            <person name="Land M."/>
            <person name="Hauser L."/>
            <person name="Kyrpides N."/>
            <person name="Mikhailova N."/>
            <person name="Romine M.F."/>
            <person name="Fredrickson J."/>
            <person name="Tiedje J."/>
            <person name="Richardson P."/>
        </authorList>
    </citation>
    <scope>NUCLEOTIDE SEQUENCE [LARGE SCALE GENOMIC DNA]</scope>
    <source>
        <strain evidence="1">CN-32</strain>
    </source>
</reference>
<dbReference type="eggNOG" id="ENOG5031I8W">
    <property type="taxonomic scope" value="Bacteria"/>
</dbReference>
<name>A4YCF5_SHEPC</name>
<dbReference type="EMBL" id="CP000681">
    <property type="protein sequence ID" value="ABP77638.1"/>
    <property type="molecule type" value="Genomic_DNA"/>
</dbReference>
<sequence length="100" mass="11001">MGSVKGVFLDSALFSFARDIIALQKSGLVIDVNQSVQNWNEKHKIAADTVQLQNDVALFVEIEQKRQLSSVSALGLASYKVECYAEKAKELMSAPIKKTV</sequence>
<dbReference type="AlphaFoldDB" id="A4YCF5"/>
<gene>
    <name evidence="1" type="ordered locus">Sputcn32_3932</name>
</gene>